<reference evidence="2 3" key="1">
    <citation type="journal article" date="2022" name="Nat. Ecol. Evol.">
        <title>A masculinizing supergene underlies an exaggerated male reproductive morph in a spider.</title>
        <authorList>
            <person name="Hendrickx F."/>
            <person name="De Corte Z."/>
            <person name="Sonet G."/>
            <person name="Van Belleghem S.M."/>
            <person name="Kostlbacher S."/>
            <person name="Vangestel C."/>
        </authorList>
    </citation>
    <scope>NUCLEOTIDE SEQUENCE [LARGE SCALE GENOMIC DNA]</scope>
    <source>
        <strain evidence="2">W744_W776</strain>
    </source>
</reference>
<keyword evidence="1" id="KW-0812">Transmembrane</keyword>
<evidence type="ECO:0000256" key="1">
    <source>
        <dbReference type="SAM" id="Phobius"/>
    </source>
</evidence>
<keyword evidence="1" id="KW-0472">Membrane</keyword>
<dbReference type="Proteomes" id="UP000827092">
    <property type="component" value="Unassembled WGS sequence"/>
</dbReference>
<keyword evidence="1" id="KW-1133">Transmembrane helix</keyword>
<keyword evidence="3" id="KW-1185">Reference proteome</keyword>
<evidence type="ECO:0000313" key="3">
    <source>
        <dbReference type="Proteomes" id="UP000827092"/>
    </source>
</evidence>
<feature type="transmembrane region" description="Helical" evidence="1">
    <location>
        <begin position="30"/>
        <end position="47"/>
    </location>
</feature>
<sequence length="132" mass="15432">MVICRLKIRIMEFEDVLEKTGGFGKFQKKLTVLFLIPINFFLPWFWMNKIFMLSVPQHWCDVPEFSLSNLSIAEQRHLISPPSDPSCSMFNLSYARMVQEGRFEIPNDAEIIPCRAGWQYDTENYDETAASK</sequence>
<organism evidence="2 3">
    <name type="scientific">Oedothorax gibbosus</name>
    <dbReference type="NCBI Taxonomy" id="931172"/>
    <lineage>
        <taxon>Eukaryota</taxon>
        <taxon>Metazoa</taxon>
        <taxon>Ecdysozoa</taxon>
        <taxon>Arthropoda</taxon>
        <taxon>Chelicerata</taxon>
        <taxon>Arachnida</taxon>
        <taxon>Araneae</taxon>
        <taxon>Araneomorphae</taxon>
        <taxon>Entelegynae</taxon>
        <taxon>Araneoidea</taxon>
        <taxon>Linyphiidae</taxon>
        <taxon>Erigoninae</taxon>
        <taxon>Oedothorax</taxon>
    </lineage>
</organism>
<gene>
    <name evidence="2" type="ORF">JTE90_012163</name>
</gene>
<protein>
    <submittedName>
        <fullName evidence="2">Uncharacterized protein</fullName>
    </submittedName>
</protein>
<evidence type="ECO:0000313" key="2">
    <source>
        <dbReference type="EMBL" id="KAG8173281.1"/>
    </source>
</evidence>
<comment type="caution">
    <text evidence="2">The sequence shown here is derived from an EMBL/GenBank/DDBJ whole genome shotgun (WGS) entry which is preliminary data.</text>
</comment>
<proteinExistence type="predicted"/>
<dbReference type="AlphaFoldDB" id="A0AAV6TPA3"/>
<dbReference type="EMBL" id="JAFNEN010001910">
    <property type="protein sequence ID" value="KAG8173281.1"/>
    <property type="molecule type" value="Genomic_DNA"/>
</dbReference>
<feature type="non-terminal residue" evidence="2">
    <location>
        <position position="132"/>
    </location>
</feature>
<accession>A0AAV6TPA3</accession>
<name>A0AAV6TPA3_9ARAC</name>